<accession>A0A1I4EW89</accession>
<organism evidence="1 2">
    <name type="scientific">Halanaerobium salsuginis</name>
    <dbReference type="NCBI Taxonomy" id="29563"/>
    <lineage>
        <taxon>Bacteria</taxon>
        <taxon>Bacillati</taxon>
        <taxon>Bacillota</taxon>
        <taxon>Clostridia</taxon>
        <taxon>Halanaerobiales</taxon>
        <taxon>Halanaerobiaceae</taxon>
        <taxon>Halanaerobium</taxon>
    </lineage>
</organism>
<dbReference type="AlphaFoldDB" id="A0A1I4EW89"/>
<dbReference type="STRING" id="29563.SAMN02983006_00183"/>
<sequence>MEKLILENGEDKELIAMDMDIRIRVKEKDIEDKDPKNQYLDTNIVYLLSRLSTYFANHGFYTDNFKTKGRIEIEGFGVAEYELVPVAKEMNSNE</sequence>
<evidence type="ECO:0000313" key="2">
    <source>
        <dbReference type="Proteomes" id="UP000199006"/>
    </source>
</evidence>
<dbReference type="Proteomes" id="UP000199006">
    <property type="component" value="Unassembled WGS sequence"/>
</dbReference>
<name>A0A1I4EW89_9FIRM</name>
<proteinExistence type="predicted"/>
<reference evidence="1 2" key="1">
    <citation type="submission" date="2016-10" db="EMBL/GenBank/DDBJ databases">
        <authorList>
            <person name="de Groot N.N."/>
        </authorList>
    </citation>
    <scope>NUCLEOTIDE SEQUENCE [LARGE SCALE GENOMIC DNA]</scope>
    <source>
        <strain evidence="1 2">ATCC 51327</strain>
    </source>
</reference>
<gene>
    <name evidence="1" type="ORF">SAMN02983006_00183</name>
</gene>
<dbReference type="EMBL" id="FOTI01000001">
    <property type="protein sequence ID" value="SFL09972.1"/>
    <property type="molecule type" value="Genomic_DNA"/>
</dbReference>
<dbReference type="RefSeq" id="WP_089858211.1">
    <property type="nucleotide sequence ID" value="NZ_FOTI01000001.1"/>
</dbReference>
<keyword evidence="2" id="KW-1185">Reference proteome</keyword>
<protein>
    <submittedName>
        <fullName evidence="1">Uncharacterized protein</fullName>
    </submittedName>
</protein>
<evidence type="ECO:0000313" key="1">
    <source>
        <dbReference type="EMBL" id="SFL09972.1"/>
    </source>
</evidence>